<dbReference type="InterPro" id="IPR000914">
    <property type="entry name" value="SBP_5_dom"/>
</dbReference>
<sequence length="524" mass="57803">MPRGHTDSVAPSPPGWARPRLAATAAAGLAVTLLATGCGTDADETGDATLSVGVAGGSASDTIDGHIAVDNTDIARTFALYDTLTEFSDDFTVQMALAESVEPNEDATEWTVTLREDLHFSDGEPITADDVAFSMERIIDPDDPKTGATALDGLNPEEIEVVDERTVTLGFDDGFVHLPEILAEYYNAIVPEGYDPDEPVSSGPFAYESFEPGERSVFVRNEHYWREDQPQIEELEIVNFPDDTSRVNALIGGQVDVISQVPHAQIDTIASDTDLEILESETGMWLPFTMRVDREPFDDVRVRQAFRLIVDREEMVEQALSGYGTVANDLYSPYDPAYAEDIPQREQDIDEARELLAEAGYEDDLTVELVTGPINTGAVESAQVFAEQAAEAGVTVELREVTSEEFYGDNYLEWDFAQDFWGTRNYMSQAAQGTMPDAPFNETHWDHEEWTELVEEAKGTVDDEERAELLRAAQEIEHEEGGLIVWGFVNLVDAHHSDVQGFEESATGHPLTSYGFHRVQIDGS</sequence>
<accession>A0ABU2H2T7</accession>
<dbReference type="SUPFAM" id="SSF53850">
    <property type="entry name" value="Periplasmic binding protein-like II"/>
    <property type="match status" value="1"/>
</dbReference>
<dbReference type="EMBL" id="JAVLVT010000001">
    <property type="protein sequence ID" value="MDS1269184.1"/>
    <property type="molecule type" value="Genomic_DNA"/>
</dbReference>
<comment type="subcellular location">
    <subcellularLocation>
        <location evidence="1">Cell envelope</location>
    </subcellularLocation>
</comment>
<dbReference type="InterPro" id="IPR030678">
    <property type="entry name" value="Peptide/Ni-bd"/>
</dbReference>
<dbReference type="Proteomes" id="UP001250214">
    <property type="component" value="Unassembled WGS sequence"/>
</dbReference>
<dbReference type="Pfam" id="PF00496">
    <property type="entry name" value="SBP_bac_5"/>
    <property type="match status" value="1"/>
</dbReference>
<dbReference type="Gene3D" id="3.10.105.10">
    <property type="entry name" value="Dipeptide-binding Protein, Domain 3"/>
    <property type="match status" value="1"/>
</dbReference>
<evidence type="ECO:0000313" key="6">
    <source>
        <dbReference type="EMBL" id="MDS1269184.1"/>
    </source>
</evidence>
<dbReference type="PANTHER" id="PTHR30290">
    <property type="entry name" value="PERIPLASMIC BINDING COMPONENT OF ABC TRANSPORTER"/>
    <property type="match status" value="1"/>
</dbReference>
<evidence type="ECO:0000259" key="5">
    <source>
        <dbReference type="Pfam" id="PF00496"/>
    </source>
</evidence>
<comment type="caution">
    <text evidence="6">The sequence shown here is derived from an EMBL/GenBank/DDBJ whole genome shotgun (WGS) entry which is preliminary data.</text>
</comment>
<reference evidence="7" key="1">
    <citation type="submission" date="2023-07" db="EMBL/GenBank/DDBJ databases">
        <title>Novel species in the genus Lipingzhangella isolated from Sambhar Salt Lake.</title>
        <authorList>
            <person name="Jiya N."/>
            <person name="Kajale S."/>
            <person name="Sharma A."/>
        </authorList>
    </citation>
    <scope>NUCLEOTIDE SEQUENCE [LARGE SCALE GENOMIC DNA]</scope>
    <source>
        <strain evidence="7">LS1_29</strain>
    </source>
</reference>
<keyword evidence="3" id="KW-0813">Transport</keyword>
<evidence type="ECO:0000256" key="1">
    <source>
        <dbReference type="ARBA" id="ARBA00004196"/>
    </source>
</evidence>
<protein>
    <submittedName>
        <fullName evidence="6">ABC transporter substrate-binding protein</fullName>
    </submittedName>
</protein>
<dbReference type="PANTHER" id="PTHR30290:SF10">
    <property type="entry name" value="PERIPLASMIC OLIGOPEPTIDE-BINDING PROTEIN-RELATED"/>
    <property type="match status" value="1"/>
</dbReference>
<dbReference type="PIRSF" id="PIRSF002741">
    <property type="entry name" value="MppA"/>
    <property type="match status" value="1"/>
</dbReference>
<keyword evidence="7" id="KW-1185">Reference proteome</keyword>
<gene>
    <name evidence="6" type="ORF">RIF23_02610</name>
</gene>
<evidence type="ECO:0000256" key="2">
    <source>
        <dbReference type="ARBA" id="ARBA00005695"/>
    </source>
</evidence>
<proteinExistence type="inferred from homology"/>
<dbReference type="CDD" id="cd08503">
    <property type="entry name" value="PBP2_NikA_DppA_OppA_like_17"/>
    <property type="match status" value="1"/>
</dbReference>
<name>A0ABU2H2T7_9ACTN</name>
<keyword evidence="4" id="KW-0732">Signal</keyword>
<evidence type="ECO:0000256" key="3">
    <source>
        <dbReference type="ARBA" id="ARBA00022448"/>
    </source>
</evidence>
<dbReference type="RefSeq" id="WP_310910693.1">
    <property type="nucleotide sequence ID" value="NZ_JAVLVT010000001.1"/>
</dbReference>
<feature type="domain" description="Solute-binding protein family 5" evidence="5">
    <location>
        <begin position="93"/>
        <end position="424"/>
    </location>
</feature>
<organism evidence="6 7">
    <name type="scientific">Lipingzhangella rawalii</name>
    <dbReference type="NCBI Taxonomy" id="2055835"/>
    <lineage>
        <taxon>Bacteria</taxon>
        <taxon>Bacillati</taxon>
        <taxon>Actinomycetota</taxon>
        <taxon>Actinomycetes</taxon>
        <taxon>Streptosporangiales</taxon>
        <taxon>Nocardiopsidaceae</taxon>
        <taxon>Lipingzhangella</taxon>
    </lineage>
</organism>
<evidence type="ECO:0000313" key="7">
    <source>
        <dbReference type="Proteomes" id="UP001250214"/>
    </source>
</evidence>
<comment type="similarity">
    <text evidence="2">Belongs to the bacterial solute-binding protein 5 family.</text>
</comment>
<evidence type="ECO:0000256" key="4">
    <source>
        <dbReference type="ARBA" id="ARBA00022729"/>
    </source>
</evidence>
<dbReference type="Gene3D" id="3.90.76.10">
    <property type="entry name" value="Dipeptide-binding Protein, Domain 1"/>
    <property type="match status" value="1"/>
</dbReference>
<dbReference type="Gene3D" id="3.40.190.10">
    <property type="entry name" value="Periplasmic binding protein-like II"/>
    <property type="match status" value="1"/>
</dbReference>
<dbReference type="InterPro" id="IPR039424">
    <property type="entry name" value="SBP_5"/>
</dbReference>